<dbReference type="Gene3D" id="2.40.30.10">
    <property type="entry name" value="Translation factors"/>
    <property type="match status" value="1"/>
</dbReference>
<dbReference type="InterPro" id="IPR001433">
    <property type="entry name" value="OxRdtase_FAD/NAD-bd"/>
</dbReference>
<feature type="domain" description="FAD-binding FR-type" evidence="9">
    <location>
        <begin position="1"/>
        <end position="99"/>
    </location>
</feature>
<evidence type="ECO:0000256" key="6">
    <source>
        <dbReference type="ARBA" id="ARBA00023002"/>
    </source>
</evidence>
<keyword evidence="5" id="KW-0274">FAD</keyword>
<dbReference type="GO" id="GO:0016491">
    <property type="term" value="F:oxidoreductase activity"/>
    <property type="evidence" value="ECO:0007669"/>
    <property type="project" value="UniProtKB-KW"/>
</dbReference>
<evidence type="ECO:0000313" key="11">
    <source>
        <dbReference type="Proteomes" id="UP000177416"/>
    </source>
</evidence>
<dbReference type="InterPro" id="IPR001709">
    <property type="entry name" value="Flavoprot_Pyr_Nucl_cyt_Rdtase"/>
</dbReference>
<reference evidence="10 11" key="1">
    <citation type="journal article" date="2016" name="Nat. Commun.">
        <title>Thousands of microbial genomes shed light on interconnected biogeochemical processes in an aquifer system.</title>
        <authorList>
            <person name="Anantharaman K."/>
            <person name="Brown C.T."/>
            <person name="Hug L.A."/>
            <person name="Sharon I."/>
            <person name="Castelle C.J."/>
            <person name="Probst A.J."/>
            <person name="Thomas B.C."/>
            <person name="Singh A."/>
            <person name="Wilkins M.J."/>
            <person name="Karaoz U."/>
            <person name="Brodie E.L."/>
            <person name="Williams K.H."/>
            <person name="Hubbard S.S."/>
            <person name="Banfield J.F."/>
        </authorList>
    </citation>
    <scope>NUCLEOTIDE SEQUENCE [LARGE SCALE GENOMIC DNA]</scope>
</reference>
<dbReference type="PANTHER" id="PTHR47354">
    <property type="entry name" value="NADH OXIDOREDUCTASE HCR"/>
    <property type="match status" value="1"/>
</dbReference>
<dbReference type="PRINTS" id="PR00371">
    <property type="entry name" value="FPNCR"/>
</dbReference>
<dbReference type="PANTHER" id="PTHR47354:SF8">
    <property type="entry name" value="1,2-PHENYLACETYL-COA EPOXIDASE, SUBUNIT E"/>
    <property type="match status" value="1"/>
</dbReference>
<evidence type="ECO:0000256" key="8">
    <source>
        <dbReference type="ARBA" id="ARBA00023014"/>
    </source>
</evidence>
<keyword evidence="7" id="KW-0408">Iron</keyword>
<keyword evidence="2" id="KW-0285">Flavoprotein</keyword>
<organism evidence="10 11">
    <name type="scientific">Candidatus Gottesmanbacteria bacterium RIFCSPHIGHO2_01_FULL_46_14</name>
    <dbReference type="NCBI Taxonomy" id="1798380"/>
    <lineage>
        <taxon>Bacteria</taxon>
        <taxon>Candidatus Gottesmaniibacteriota</taxon>
    </lineage>
</organism>
<dbReference type="GO" id="GO:0046872">
    <property type="term" value="F:metal ion binding"/>
    <property type="evidence" value="ECO:0007669"/>
    <property type="project" value="UniProtKB-KW"/>
</dbReference>
<comment type="caution">
    <text evidence="10">The sequence shown here is derived from an EMBL/GenBank/DDBJ whole genome shotgun (WGS) entry which is preliminary data.</text>
</comment>
<keyword evidence="3" id="KW-0001">2Fe-2S</keyword>
<dbReference type="GO" id="GO:0051537">
    <property type="term" value="F:2 iron, 2 sulfur cluster binding"/>
    <property type="evidence" value="ECO:0007669"/>
    <property type="project" value="UniProtKB-KW"/>
</dbReference>
<proteinExistence type="predicted"/>
<comment type="cofactor">
    <cofactor evidence="1">
        <name>FAD</name>
        <dbReference type="ChEBI" id="CHEBI:57692"/>
    </cofactor>
</comment>
<dbReference type="Pfam" id="PF00175">
    <property type="entry name" value="NAD_binding_1"/>
    <property type="match status" value="1"/>
</dbReference>
<dbReference type="GO" id="GO:0050660">
    <property type="term" value="F:flavin adenine dinucleotide binding"/>
    <property type="evidence" value="ECO:0007669"/>
    <property type="project" value="TreeGrafter"/>
</dbReference>
<gene>
    <name evidence="10" type="ORF">A2875_01025</name>
</gene>
<evidence type="ECO:0000256" key="2">
    <source>
        <dbReference type="ARBA" id="ARBA00022630"/>
    </source>
</evidence>
<dbReference type="Gene3D" id="3.40.50.80">
    <property type="entry name" value="Nucleotide-binding domain of ferredoxin-NADP reductase (FNR) module"/>
    <property type="match status" value="1"/>
</dbReference>
<dbReference type="InterPro" id="IPR017938">
    <property type="entry name" value="Riboflavin_synthase-like_b-brl"/>
</dbReference>
<dbReference type="Proteomes" id="UP000177416">
    <property type="component" value="Unassembled WGS sequence"/>
</dbReference>
<dbReference type="InterPro" id="IPR017927">
    <property type="entry name" value="FAD-bd_FR_type"/>
</dbReference>
<dbReference type="AlphaFoldDB" id="A0A1F5ZM42"/>
<dbReference type="EMBL" id="MFJJ01000042">
    <property type="protein sequence ID" value="OGG13566.1"/>
    <property type="molecule type" value="Genomic_DNA"/>
</dbReference>
<keyword evidence="4" id="KW-0479">Metal-binding</keyword>
<evidence type="ECO:0000313" key="10">
    <source>
        <dbReference type="EMBL" id="OGG13566.1"/>
    </source>
</evidence>
<dbReference type="PRINTS" id="PR00410">
    <property type="entry name" value="PHEHYDRXLASE"/>
</dbReference>
<keyword evidence="8" id="KW-0411">Iron-sulfur</keyword>
<keyword evidence="6" id="KW-0560">Oxidoreductase</keyword>
<protein>
    <recommendedName>
        <fullName evidence="9">FAD-binding FR-type domain-containing protein</fullName>
    </recommendedName>
</protein>
<evidence type="ECO:0000256" key="7">
    <source>
        <dbReference type="ARBA" id="ARBA00023004"/>
    </source>
</evidence>
<sequence>MMLTLSHVRQETLTATTFIFTSDSPISYRAGQHVSIRLPHENPDSRGTIRSFSLSSSSTEKVLAVTTNEGESSFKKKLFSLSAGDTIEARGPGGGFIFREEDPGHHIMIAGGIGITPFRSMLTYVSDKQLSMPITVLYSNRTPEEIVFKDYLAELSTKVIHTITRPQDSPTVWSGRTGRIDEALVREISTGPDSVGAGGDRYYVCGSLPFVESMVTLLGTMGIASDRIHFEKFTGYS</sequence>
<dbReference type="PROSITE" id="PS51384">
    <property type="entry name" value="FAD_FR"/>
    <property type="match status" value="1"/>
</dbReference>
<dbReference type="InterPro" id="IPR050415">
    <property type="entry name" value="MRET"/>
</dbReference>
<evidence type="ECO:0000259" key="9">
    <source>
        <dbReference type="PROSITE" id="PS51384"/>
    </source>
</evidence>
<evidence type="ECO:0000256" key="4">
    <source>
        <dbReference type="ARBA" id="ARBA00022723"/>
    </source>
</evidence>
<dbReference type="SUPFAM" id="SSF52343">
    <property type="entry name" value="Ferredoxin reductase-like, C-terminal NADP-linked domain"/>
    <property type="match status" value="1"/>
</dbReference>
<evidence type="ECO:0000256" key="3">
    <source>
        <dbReference type="ARBA" id="ARBA00022714"/>
    </source>
</evidence>
<name>A0A1F5ZM42_9BACT</name>
<evidence type="ECO:0000256" key="5">
    <source>
        <dbReference type="ARBA" id="ARBA00022827"/>
    </source>
</evidence>
<dbReference type="SUPFAM" id="SSF63380">
    <property type="entry name" value="Riboflavin synthase domain-like"/>
    <property type="match status" value="1"/>
</dbReference>
<evidence type="ECO:0000256" key="1">
    <source>
        <dbReference type="ARBA" id="ARBA00001974"/>
    </source>
</evidence>
<accession>A0A1F5ZM42</accession>
<dbReference type="InterPro" id="IPR039261">
    <property type="entry name" value="FNR_nucleotide-bd"/>
</dbReference>